<dbReference type="Gene3D" id="3.40.10.10">
    <property type="entry name" value="DNA Methylphosphotriester Repair Domain"/>
    <property type="match status" value="1"/>
</dbReference>
<dbReference type="InterPro" id="IPR004026">
    <property type="entry name" value="Ada_DNA_repair_Zn-bd"/>
</dbReference>
<dbReference type="GO" id="GO:0008270">
    <property type="term" value="F:zinc ion binding"/>
    <property type="evidence" value="ECO:0007669"/>
    <property type="project" value="InterPro"/>
</dbReference>
<protein>
    <submittedName>
        <fullName evidence="2">Uncharacterized protein</fullName>
    </submittedName>
</protein>
<dbReference type="GO" id="GO:0006355">
    <property type="term" value="P:regulation of DNA-templated transcription"/>
    <property type="evidence" value="ECO:0007669"/>
    <property type="project" value="InterPro"/>
</dbReference>
<dbReference type="GeneID" id="83057355"/>
<reference evidence="2" key="1">
    <citation type="submission" date="2016-08" db="EMBL/GenBank/DDBJ databases">
        <title>Complete genome of Cloacibacillus porcorum.</title>
        <authorList>
            <person name="Looft T."/>
            <person name="Bayles D.O."/>
            <person name="Alt D.P."/>
        </authorList>
    </citation>
    <scope>NUCLEOTIDE SEQUENCE [LARGE SCALE GENOMIC DNA]</scope>
    <source>
        <strain evidence="2">CL-84</strain>
    </source>
</reference>
<dbReference type="GO" id="GO:0006281">
    <property type="term" value="P:DNA repair"/>
    <property type="evidence" value="ECO:0007669"/>
    <property type="project" value="InterPro"/>
</dbReference>
<dbReference type="EMBL" id="CP016757">
    <property type="protein sequence ID" value="ANZ44637.1"/>
    <property type="molecule type" value="Genomic_DNA"/>
</dbReference>
<gene>
    <name evidence="2" type="ORF">BED41_05750</name>
</gene>
<dbReference type="Pfam" id="PF02805">
    <property type="entry name" value="Ada_Zn_binding"/>
    <property type="match status" value="1"/>
</dbReference>
<evidence type="ECO:0000313" key="2">
    <source>
        <dbReference type="EMBL" id="ANZ44637.1"/>
    </source>
</evidence>
<evidence type="ECO:0000256" key="1">
    <source>
        <dbReference type="ARBA" id="ARBA00023159"/>
    </source>
</evidence>
<organism evidence="2 3">
    <name type="scientific">Cloacibacillus porcorum</name>
    <dbReference type="NCBI Taxonomy" id="1197717"/>
    <lineage>
        <taxon>Bacteria</taxon>
        <taxon>Thermotogati</taxon>
        <taxon>Synergistota</taxon>
        <taxon>Synergistia</taxon>
        <taxon>Synergistales</taxon>
        <taxon>Synergistaceae</taxon>
        <taxon>Cloacibacillus</taxon>
    </lineage>
</organism>
<name>A0A1B2I3X4_9BACT</name>
<evidence type="ECO:0000313" key="3">
    <source>
        <dbReference type="Proteomes" id="UP000093044"/>
    </source>
</evidence>
<dbReference type="Proteomes" id="UP000093044">
    <property type="component" value="Chromosome"/>
</dbReference>
<dbReference type="GO" id="GO:0003677">
    <property type="term" value="F:DNA binding"/>
    <property type="evidence" value="ECO:0007669"/>
    <property type="project" value="InterPro"/>
</dbReference>
<keyword evidence="3" id="KW-1185">Reference proteome</keyword>
<dbReference type="AlphaFoldDB" id="A0A1B2I3X4"/>
<proteinExistence type="predicted"/>
<accession>A0A1B2I3X4</accession>
<keyword evidence="1" id="KW-0010">Activator</keyword>
<dbReference type="KEGG" id="cpor:BED41_05750"/>
<dbReference type="GO" id="GO:0008168">
    <property type="term" value="F:methyltransferase activity"/>
    <property type="evidence" value="ECO:0007669"/>
    <property type="project" value="InterPro"/>
</dbReference>
<dbReference type="SUPFAM" id="SSF57884">
    <property type="entry name" value="Ada DNA repair protein, N-terminal domain (N-Ada 10)"/>
    <property type="match status" value="1"/>
</dbReference>
<dbReference type="InterPro" id="IPR035451">
    <property type="entry name" value="Ada-like_dom_sf"/>
</dbReference>
<dbReference type="RefSeq" id="WP_066743966.1">
    <property type="nucleotide sequence ID" value="NZ_CALCLR010000084.1"/>
</dbReference>
<sequence length="73" mass="8189">MKRLTTAIVILAILMTAALCAAGEKYVASRHNKPFHTLSCRWAKKISPENAVYYSTRDEAINDGHRPCKVCRP</sequence>
<dbReference type="OrthoDB" id="894286at2"/>